<dbReference type="InterPro" id="IPR009506">
    <property type="entry name" value="YjiS-like"/>
</dbReference>
<reference evidence="2 3" key="1">
    <citation type="submission" date="2016-10" db="EMBL/GenBank/DDBJ databases">
        <authorList>
            <person name="Varghese N."/>
            <person name="Submissions S."/>
        </authorList>
    </citation>
    <scope>NUCLEOTIDE SEQUENCE [LARGE SCALE GENOMIC DNA]</scope>
    <source>
        <strain evidence="2 3">FF3</strain>
    </source>
</reference>
<dbReference type="GeneID" id="80821235"/>
<dbReference type="AlphaFoldDB" id="A0A975ZR63"/>
<protein>
    <recommendedName>
        <fullName evidence="1">YjiS-like domain-containing protein</fullName>
    </recommendedName>
</protein>
<comment type="caution">
    <text evidence="2">The sequence shown here is derived from an EMBL/GenBank/DDBJ whole genome shotgun (WGS) entry which is preliminary data.</text>
</comment>
<sequence>MAYALSNTQSGFNLSATLHNAVEAWKAASAKRAAFNRTFNELNALDDRDLADIGLARRDIRALAQDFANKAV</sequence>
<name>A0A975ZR63_9RHOB</name>
<gene>
    <name evidence="2" type="ORF">SAMN04487940_14011</name>
</gene>
<dbReference type="RefSeq" id="WP_074840469.1">
    <property type="nucleotide sequence ID" value="NZ_FNYY01000040.1"/>
</dbReference>
<dbReference type="Proteomes" id="UP000182932">
    <property type="component" value="Unassembled WGS sequence"/>
</dbReference>
<dbReference type="Pfam" id="PF06568">
    <property type="entry name" value="YjiS-like"/>
    <property type="match status" value="1"/>
</dbReference>
<evidence type="ECO:0000313" key="2">
    <source>
        <dbReference type="EMBL" id="SEK11625.1"/>
    </source>
</evidence>
<accession>A0A975ZR63</accession>
<evidence type="ECO:0000259" key="1">
    <source>
        <dbReference type="Pfam" id="PF06568"/>
    </source>
</evidence>
<proteinExistence type="predicted"/>
<evidence type="ECO:0000313" key="3">
    <source>
        <dbReference type="Proteomes" id="UP000182932"/>
    </source>
</evidence>
<organism evidence="2 3">
    <name type="scientific">Marinovum algicola</name>
    <dbReference type="NCBI Taxonomy" id="42444"/>
    <lineage>
        <taxon>Bacteria</taxon>
        <taxon>Pseudomonadati</taxon>
        <taxon>Pseudomonadota</taxon>
        <taxon>Alphaproteobacteria</taxon>
        <taxon>Rhodobacterales</taxon>
        <taxon>Roseobacteraceae</taxon>
        <taxon>Marinovum</taxon>
    </lineage>
</organism>
<keyword evidence="3" id="KW-1185">Reference proteome</keyword>
<feature type="domain" description="YjiS-like" evidence="1">
    <location>
        <begin position="31"/>
        <end position="61"/>
    </location>
</feature>
<dbReference type="EMBL" id="FNYY01000040">
    <property type="protein sequence ID" value="SEK11625.1"/>
    <property type="molecule type" value="Genomic_DNA"/>
</dbReference>